<protein>
    <submittedName>
        <fullName evidence="2">Uncharacterized protein</fullName>
    </submittedName>
</protein>
<reference evidence="2 3" key="1">
    <citation type="journal article" date="2019" name="Commun. Biol.">
        <title>The bagworm genome reveals a unique fibroin gene that provides high tensile strength.</title>
        <authorList>
            <person name="Kono N."/>
            <person name="Nakamura H."/>
            <person name="Ohtoshi R."/>
            <person name="Tomita M."/>
            <person name="Numata K."/>
            <person name="Arakawa K."/>
        </authorList>
    </citation>
    <scope>NUCLEOTIDE SEQUENCE [LARGE SCALE GENOMIC DNA]</scope>
</reference>
<feature type="compositionally biased region" description="Basic and acidic residues" evidence="1">
    <location>
        <begin position="1"/>
        <end position="38"/>
    </location>
</feature>
<gene>
    <name evidence="2" type="ORF">EVAR_96519_1</name>
</gene>
<name>A0A4C1WFD1_EUMVA</name>
<sequence length="100" mass="11284">MRYPMEKECADEWGTEEIKGKSGDGGEVGHRKSHSPDHRRQRKPLLHPCGTSPGTGKTSKKRSPSDKLWARRDTSKQEKKNRYKSYKSIDRLCTAPADGG</sequence>
<dbReference type="Proteomes" id="UP000299102">
    <property type="component" value="Unassembled WGS sequence"/>
</dbReference>
<evidence type="ECO:0000313" key="2">
    <source>
        <dbReference type="EMBL" id="GBP49212.1"/>
    </source>
</evidence>
<evidence type="ECO:0000256" key="1">
    <source>
        <dbReference type="SAM" id="MobiDB-lite"/>
    </source>
</evidence>
<dbReference type="EMBL" id="BGZK01000540">
    <property type="protein sequence ID" value="GBP49212.1"/>
    <property type="molecule type" value="Genomic_DNA"/>
</dbReference>
<feature type="compositionally biased region" description="Basic and acidic residues" evidence="1">
    <location>
        <begin position="63"/>
        <end position="80"/>
    </location>
</feature>
<evidence type="ECO:0000313" key="3">
    <source>
        <dbReference type="Proteomes" id="UP000299102"/>
    </source>
</evidence>
<accession>A0A4C1WFD1</accession>
<organism evidence="2 3">
    <name type="scientific">Eumeta variegata</name>
    <name type="common">Bagworm moth</name>
    <name type="synonym">Eumeta japonica</name>
    <dbReference type="NCBI Taxonomy" id="151549"/>
    <lineage>
        <taxon>Eukaryota</taxon>
        <taxon>Metazoa</taxon>
        <taxon>Ecdysozoa</taxon>
        <taxon>Arthropoda</taxon>
        <taxon>Hexapoda</taxon>
        <taxon>Insecta</taxon>
        <taxon>Pterygota</taxon>
        <taxon>Neoptera</taxon>
        <taxon>Endopterygota</taxon>
        <taxon>Lepidoptera</taxon>
        <taxon>Glossata</taxon>
        <taxon>Ditrysia</taxon>
        <taxon>Tineoidea</taxon>
        <taxon>Psychidae</taxon>
        <taxon>Oiketicinae</taxon>
        <taxon>Eumeta</taxon>
    </lineage>
</organism>
<keyword evidence="3" id="KW-1185">Reference proteome</keyword>
<comment type="caution">
    <text evidence="2">The sequence shown here is derived from an EMBL/GenBank/DDBJ whole genome shotgun (WGS) entry which is preliminary data.</text>
</comment>
<proteinExistence type="predicted"/>
<dbReference type="AlphaFoldDB" id="A0A4C1WFD1"/>
<feature type="region of interest" description="Disordered" evidence="1">
    <location>
        <begin position="1"/>
        <end position="100"/>
    </location>
</feature>